<reference evidence="1 2" key="1">
    <citation type="submission" date="2023-05" db="EMBL/GenBank/DDBJ databases">
        <title>The complete genome of Acinetobacter sp. nov KCTC 92772.</title>
        <authorList>
            <person name="Zhou G."/>
        </authorList>
    </citation>
    <scope>NUCLEOTIDE SEQUENCE [LARGE SCALE GENOMIC DNA]</scope>
    <source>
        <strain evidence="1 2">KCTC 92772</strain>
        <plasmid evidence="1 2">unnamed1</plasmid>
    </source>
</reference>
<geneLocation type="plasmid" evidence="1 2">
    <name>unnamed1</name>
</geneLocation>
<dbReference type="Proteomes" id="UP001229836">
    <property type="component" value="Plasmid unnamed1"/>
</dbReference>
<name>A0ABY8S8B6_9GAMM</name>
<evidence type="ECO:0000313" key="1">
    <source>
        <dbReference type="EMBL" id="WHP07905.1"/>
    </source>
</evidence>
<gene>
    <name evidence="1" type="ORF">QLH32_19235</name>
</gene>
<keyword evidence="2" id="KW-1185">Reference proteome</keyword>
<dbReference type="RefSeq" id="WP_283269486.1">
    <property type="nucleotide sequence ID" value="NZ_CP125670.1"/>
</dbReference>
<proteinExistence type="predicted"/>
<sequence length="130" mass="14617">MAITRPDWITDQMWNAMCNAKMSLPSSIDQADLSKPFVYDRSYGVFFAPSGSHQVAMSLLLAWKNQEKNGVRVAEKLGLSYSDGTADYYLEHIQGTAFLSSVGKRICAGKKSNLNELEKEYFGIINYLFD</sequence>
<dbReference type="EMBL" id="CP125670">
    <property type="protein sequence ID" value="WHP07905.1"/>
    <property type="molecule type" value="Genomic_DNA"/>
</dbReference>
<keyword evidence="1" id="KW-0614">Plasmid</keyword>
<protein>
    <submittedName>
        <fullName evidence="1">Uncharacterized protein</fullName>
    </submittedName>
</protein>
<organism evidence="1 2">
    <name type="scientific">Acinetobacter corruptisaponis</name>
    <dbReference type="NCBI Taxonomy" id="3045147"/>
    <lineage>
        <taxon>Bacteria</taxon>
        <taxon>Pseudomonadati</taxon>
        <taxon>Pseudomonadota</taxon>
        <taxon>Gammaproteobacteria</taxon>
        <taxon>Moraxellales</taxon>
        <taxon>Moraxellaceae</taxon>
        <taxon>Acinetobacter</taxon>
    </lineage>
</organism>
<accession>A0ABY8S8B6</accession>
<evidence type="ECO:0000313" key="2">
    <source>
        <dbReference type="Proteomes" id="UP001229836"/>
    </source>
</evidence>